<dbReference type="Proteomes" id="UP000878956">
    <property type="component" value="Unassembled WGS sequence"/>
</dbReference>
<evidence type="ECO:0000313" key="4">
    <source>
        <dbReference type="Proteomes" id="UP000189137"/>
    </source>
</evidence>
<evidence type="ECO:0000313" key="2">
    <source>
        <dbReference type="EMBL" id="HBH1541739.1"/>
    </source>
</evidence>
<accession>A0A9X8RKF7</accession>
<dbReference type="EMBL" id="DAEPXK010000009">
    <property type="protein sequence ID" value="HBH1541739.1"/>
    <property type="molecule type" value="Genomic_DNA"/>
</dbReference>
<dbReference type="Gene3D" id="1.10.260.40">
    <property type="entry name" value="lambda repressor-like DNA-binding domains"/>
    <property type="match status" value="1"/>
</dbReference>
<sequence length="67" mass="7745">MYFNIDKLLESKGRTRYWLAKEVGIAYPNMMKLANNETSSIKLDLFEKLCLVLECTPNELVTLSSKE</sequence>
<gene>
    <name evidence="2" type="ORF">KRM00_001206</name>
    <name evidence="3" type="ORF">SAMEA3375112_02760</name>
</gene>
<protein>
    <submittedName>
        <fullName evidence="2">Helix-turn-helix transcriptional regulator</fullName>
    </submittedName>
    <submittedName>
        <fullName evidence="3">Predicted transcriptional regulator</fullName>
    </submittedName>
</protein>
<dbReference type="Pfam" id="PF13443">
    <property type="entry name" value="HTH_26"/>
    <property type="match status" value="1"/>
</dbReference>
<name>A0A9X8RKF7_CLODI</name>
<reference evidence="2" key="3">
    <citation type="submission" date="2021-06" db="EMBL/GenBank/DDBJ databases">
        <authorList>
            <consortium name="NCBI Pathogen Detection Project"/>
        </authorList>
    </citation>
    <scope>NUCLEOTIDE SEQUENCE</scope>
    <source>
        <strain evidence="2">HN1000</strain>
    </source>
</reference>
<organism evidence="3 4">
    <name type="scientific">Clostridioides difficile</name>
    <name type="common">Peptoclostridium difficile</name>
    <dbReference type="NCBI Taxonomy" id="1496"/>
    <lineage>
        <taxon>Bacteria</taxon>
        <taxon>Bacillati</taxon>
        <taxon>Bacillota</taxon>
        <taxon>Clostridia</taxon>
        <taxon>Peptostreptococcales</taxon>
        <taxon>Peptostreptococcaceae</taxon>
        <taxon>Clostridioides</taxon>
    </lineage>
</organism>
<reference evidence="2" key="2">
    <citation type="journal article" date="2018" name="Genome Biol.">
        <title>SKESA: strategic k-mer extension for scrupulous assemblies.</title>
        <authorList>
            <person name="Souvorov A."/>
            <person name="Agarwala R."/>
            <person name="Lipman D.J."/>
        </authorList>
    </citation>
    <scope>NUCLEOTIDE SEQUENCE</scope>
    <source>
        <strain evidence="2">HN1000</strain>
    </source>
</reference>
<dbReference type="InterPro" id="IPR001387">
    <property type="entry name" value="Cro/C1-type_HTH"/>
</dbReference>
<dbReference type="InterPro" id="IPR010982">
    <property type="entry name" value="Lambda_DNA-bd_dom_sf"/>
</dbReference>
<dbReference type="Proteomes" id="UP000189137">
    <property type="component" value="Unassembled WGS sequence"/>
</dbReference>
<feature type="domain" description="HTH cro/C1-type" evidence="1">
    <location>
        <begin position="5"/>
        <end position="60"/>
    </location>
</feature>
<dbReference type="PROSITE" id="PS50943">
    <property type="entry name" value="HTH_CROC1"/>
    <property type="match status" value="1"/>
</dbReference>
<evidence type="ECO:0000313" key="3">
    <source>
        <dbReference type="EMBL" id="SJS74130.1"/>
    </source>
</evidence>
<reference evidence="3 4" key="1">
    <citation type="submission" date="2017-02" db="EMBL/GenBank/DDBJ databases">
        <authorList>
            <consortium name="Pathogen Informatics"/>
        </authorList>
    </citation>
    <scope>NUCLEOTIDE SEQUENCE [LARGE SCALE GENOMIC DNA]</scope>
    <source>
        <strain evidence="3 4">VRECD0157</strain>
    </source>
</reference>
<dbReference type="AlphaFoldDB" id="A0A9X8RKF7"/>
<proteinExistence type="predicted"/>
<dbReference type="EMBL" id="FUPS01000010">
    <property type="protein sequence ID" value="SJS74130.1"/>
    <property type="molecule type" value="Genomic_DNA"/>
</dbReference>
<comment type="caution">
    <text evidence="3">The sequence shown here is derived from an EMBL/GenBank/DDBJ whole genome shotgun (WGS) entry which is preliminary data.</text>
</comment>
<dbReference type="RefSeq" id="WP_021367646.1">
    <property type="nucleotide sequence ID" value="NZ_AP031492.1"/>
</dbReference>
<dbReference type="GO" id="GO:0003677">
    <property type="term" value="F:DNA binding"/>
    <property type="evidence" value="ECO:0007669"/>
    <property type="project" value="InterPro"/>
</dbReference>
<evidence type="ECO:0000259" key="1">
    <source>
        <dbReference type="PROSITE" id="PS50943"/>
    </source>
</evidence>
<dbReference type="SUPFAM" id="SSF47413">
    <property type="entry name" value="lambda repressor-like DNA-binding domains"/>
    <property type="match status" value="1"/>
</dbReference>